<dbReference type="AlphaFoldDB" id="A0A6G0XAH0"/>
<gene>
    <name evidence="1" type="ORF">FWK35_00021242</name>
</gene>
<dbReference type="Proteomes" id="UP000478052">
    <property type="component" value="Unassembled WGS sequence"/>
</dbReference>
<organism evidence="1 2">
    <name type="scientific">Aphis craccivora</name>
    <name type="common">Cowpea aphid</name>
    <dbReference type="NCBI Taxonomy" id="307492"/>
    <lineage>
        <taxon>Eukaryota</taxon>
        <taxon>Metazoa</taxon>
        <taxon>Ecdysozoa</taxon>
        <taxon>Arthropoda</taxon>
        <taxon>Hexapoda</taxon>
        <taxon>Insecta</taxon>
        <taxon>Pterygota</taxon>
        <taxon>Neoptera</taxon>
        <taxon>Paraneoptera</taxon>
        <taxon>Hemiptera</taxon>
        <taxon>Sternorrhyncha</taxon>
        <taxon>Aphidomorpha</taxon>
        <taxon>Aphidoidea</taxon>
        <taxon>Aphididae</taxon>
        <taxon>Aphidini</taxon>
        <taxon>Aphis</taxon>
        <taxon>Aphis</taxon>
    </lineage>
</organism>
<accession>A0A6G0XAH0</accession>
<reference evidence="1 2" key="1">
    <citation type="submission" date="2019-08" db="EMBL/GenBank/DDBJ databases">
        <title>Whole genome of Aphis craccivora.</title>
        <authorList>
            <person name="Voronova N.V."/>
            <person name="Shulinski R.S."/>
            <person name="Bandarenka Y.V."/>
            <person name="Zhorov D.G."/>
            <person name="Warner D."/>
        </authorList>
    </citation>
    <scope>NUCLEOTIDE SEQUENCE [LARGE SCALE GENOMIC DNA]</scope>
    <source>
        <strain evidence="1">180601</strain>
        <tissue evidence="1">Whole Body</tissue>
    </source>
</reference>
<evidence type="ECO:0000313" key="1">
    <source>
        <dbReference type="EMBL" id="KAF0736909.1"/>
    </source>
</evidence>
<name>A0A6G0XAH0_APHCR</name>
<dbReference type="EMBL" id="VUJU01008017">
    <property type="protein sequence ID" value="KAF0736909.1"/>
    <property type="molecule type" value="Genomic_DNA"/>
</dbReference>
<keyword evidence="2" id="KW-1185">Reference proteome</keyword>
<comment type="caution">
    <text evidence="1">The sequence shown here is derived from an EMBL/GenBank/DDBJ whole genome shotgun (WGS) entry which is preliminary data.</text>
</comment>
<proteinExistence type="predicted"/>
<dbReference type="OrthoDB" id="6611940at2759"/>
<protein>
    <submittedName>
        <fullName evidence="1">Uncharacterized protein</fullName>
    </submittedName>
</protein>
<sequence>MYFNTTCTFGTYISSELDLKKIENHNFPKVYFYGRYKMMFKIYFNIWLRRIGSESYTTMGKTDLIKLYNTTICYRIFIIITILPNVNFSLYSHKFIKFYKLTYF</sequence>
<evidence type="ECO:0000313" key="2">
    <source>
        <dbReference type="Proteomes" id="UP000478052"/>
    </source>
</evidence>